<keyword evidence="2" id="KW-1185">Reference proteome</keyword>
<proteinExistence type="predicted"/>
<sequence length="61" mass="6321">MGVALGKKLDGDPNLFRVDNGKLSVYSYPAALKGFSGDVEGNGAKADANWPGISNIAPKDL</sequence>
<reference evidence="1 2" key="1">
    <citation type="submission" date="2016-10" db="EMBL/GenBank/DDBJ databases">
        <authorList>
            <person name="de Groot N.N."/>
        </authorList>
    </citation>
    <scope>NUCLEOTIDE SEQUENCE [LARGE SCALE GENOMIC DNA]</scope>
    <source>
        <strain evidence="1 2">DSM 15345</strain>
    </source>
</reference>
<gene>
    <name evidence="1" type="ORF">SAMN05444370_1862</name>
</gene>
<dbReference type="AlphaFoldDB" id="A0A1H4GL35"/>
<evidence type="ECO:0000313" key="1">
    <source>
        <dbReference type="EMBL" id="SEB09710.1"/>
    </source>
</evidence>
<protein>
    <submittedName>
        <fullName evidence="1">Uncharacterized protein</fullName>
    </submittedName>
</protein>
<accession>A0A1H4GL35</accession>
<evidence type="ECO:0000313" key="2">
    <source>
        <dbReference type="Proteomes" id="UP000198703"/>
    </source>
</evidence>
<dbReference type="EMBL" id="FNQM01000086">
    <property type="protein sequence ID" value="SEB09710.1"/>
    <property type="molecule type" value="Genomic_DNA"/>
</dbReference>
<name>A0A1H4GL35_9RHOB</name>
<dbReference type="STRING" id="89524.SAMN05444370_1862"/>
<dbReference type="Proteomes" id="UP000198703">
    <property type="component" value="Unassembled WGS sequence"/>
</dbReference>
<organism evidence="1 2">
    <name type="scientific">Rubrimonas cliftonensis</name>
    <dbReference type="NCBI Taxonomy" id="89524"/>
    <lineage>
        <taxon>Bacteria</taxon>
        <taxon>Pseudomonadati</taxon>
        <taxon>Pseudomonadota</taxon>
        <taxon>Alphaproteobacteria</taxon>
        <taxon>Rhodobacterales</taxon>
        <taxon>Paracoccaceae</taxon>
        <taxon>Rubrimonas</taxon>
    </lineage>
</organism>